<feature type="chain" id="PRO_5017268722" description="DUF5777 domain-containing protein" evidence="1">
    <location>
        <begin position="24"/>
        <end position="299"/>
    </location>
</feature>
<keyword evidence="1" id="KW-0732">Signal</keyword>
<evidence type="ECO:0000313" key="4">
    <source>
        <dbReference type="Proteomes" id="UP000266005"/>
    </source>
</evidence>
<dbReference type="RefSeq" id="WP_119431778.1">
    <property type="nucleotide sequence ID" value="NZ_QWGE01000002.1"/>
</dbReference>
<dbReference type="EMBL" id="QWGE01000002">
    <property type="protein sequence ID" value="RIJ42034.1"/>
    <property type="molecule type" value="Genomic_DNA"/>
</dbReference>
<organism evidence="3 4">
    <name type="scientific">Pontibacter oryzae</name>
    <dbReference type="NCBI Taxonomy" id="2304593"/>
    <lineage>
        <taxon>Bacteria</taxon>
        <taxon>Pseudomonadati</taxon>
        <taxon>Bacteroidota</taxon>
        <taxon>Cytophagia</taxon>
        <taxon>Cytophagales</taxon>
        <taxon>Hymenobacteraceae</taxon>
        <taxon>Pontibacter</taxon>
    </lineage>
</organism>
<accession>A0A399SG91</accession>
<dbReference type="Proteomes" id="UP000266005">
    <property type="component" value="Unassembled WGS sequence"/>
</dbReference>
<dbReference type="InterPro" id="IPR045916">
    <property type="entry name" value="DUF5777"/>
</dbReference>
<evidence type="ECO:0000256" key="1">
    <source>
        <dbReference type="SAM" id="SignalP"/>
    </source>
</evidence>
<feature type="signal peptide" evidence="1">
    <location>
        <begin position="1"/>
        <end position="23"/>
    </location>
</feature>
<dbReference type="AlphaFoldDB" id="A0A399SG91"/>
<protein>
    <recommendedName>
        <fullName evidence="2">DUF5777 domain-containing protein</fullName>
    </recommendedName>
</protein>
<dbReference type="OrthoDB" id="1117410at2"/>
<feature type="domain" description="DUF5777" evidence="2">
    <location>
        <begin position="46"/>
        <end position="296"/>
    </location>
</feature>
<evidence type="ECO:0000259" key="2">
    <source>
        <dbReference type="Pfam" id="PF19089"/>
    </source>
</evidence>
<proteinExistence type="predicted"/>
<reference evidence="4" key="1">
    <citation type="submission" date="2018-08" db="EMBL/GenBank/DDBJ databases">
        <title>Mucilaginibacter sp. MYSH2.</title>
        <authorList>
            <person name="Seo T."/>
        </authorList>
    </citation>
    <scope>NUCLEOTIDE SEQUENCE [LARGE SCALE GENOMIC DNA]</scope>
    <source>
        <strain evidence="4">KIRAN</strain>
    </source>
</reference>
<dbReference type="Pfam" id="PF19089">
    <property type="entry name" value="DUF5777"/>
    <property type="match status" value="1"/>
</dbReference>
<comment type="caution">
    <text evidence="3">The sequence shown here is derived from an EMBL/GenBank/DDBJ whole genome shotgun (WGS) entry which is preliminary data.</text>
</comment>
<evidence type="ECO:0000313" key="3">
    <source>
        <dbReference type="EMBL" id="RIJ42034.1"/>
    </source>
</evidence>
<sequence length="299" mass="33058">MNQKFNIFLSLCLLLVLAPAAQAQDSLLDALADSVADKSQPVFATFKTTRVVNGHSVETVKRKGLDFRVTHHFGDISGDGGGVHTLFGLDQSADIRIAFEYGLTDRLTLGIGRSKIGELLDGYAKYRLLAQTQDNRMPVSTTLFVNAGFTPQKAAAEEYDNAAHRLSYTYQVLIARKFSPNFSLQVMSTLLHRNYVANPQDEHDLFSMGVGGRLKLTKRFALLADYFYTFSELRNQPGSGFYAPLGLGVEIETGGHVFHMFFTNNAGIVENVFIPNTTSSWAKGEFKFGFNISRAFGAR</sequence>
<name>A0A399SG91_9BACT</name>
<keyword evidence="4" id="KW-1185">Reference proteome</keyword>
<gene>
    <name evidence="3" type="ORF">D1627_08545</name>
</gene>